<protein>
    <submittedName>
        <fullName evidence="2">Uncharacterized protein</fullName>
    </submittedName>
</protein>
<accession>A0A0A8Y4N6</accession>
<evidence type="ECO:0000256" key="1">
    <source>
        <dbReference type="SAM" id="SignalP"/>
    </source>
</evidence>
<reference evidence="2" key="1">
    <citation type="submission" date="2014-09" db="EMBL/GenBank/DDBJ databases">
        <authorList>
            <person name="Magalhaes I.L.F."/>
            <person name="Oliveira U."/>
            <person name="Santos F.R."/>
            <person name="Vidigal T.H.D.A."/>
            <person name="Brescovit A.D."/>
            <person name="Santos A.J."/>
        </authorList>
    </citation>
    <scope>NUCLEOTIDE SEQUENCE</scope>
    <source>
        <tissue evidence="2">Shoot tissue taken approximately 20 cm above the soil surface</tissue>
    </source>
</reference>
<proteinExistence type="predicted"/>
<sequence>MLMLTSLYIMFVFKFTKSIRSTTIIHSPLSSDMSPLPLSPECDFLFNCNMLKFCNYYY</sequence>
<feature type="chain" id="PRO_5002059580" evidence="1">
    <location>
        <begin position="19"/>
        <end position="58"/>
    </location>
</feature>
<dbReference type="AlphaFoldDB" id="A0A0A8Y4N6"/>
<name>A0A0A8Y4N6_ARUDO</name>
<evidence type="ECO:0000313" key="2">
    <source>
        <dbReference type="EMBL" id="JAD19598.1"/>
    </source>
</evidence>
<feature type="signal peptide" evidence="1">
    <location>
        <begin position="1"/>
        <end position="18"/>
    </location>
</feature>
<keyword evidence="1" id="KW-0732">Signal</keyword>
<reference evidence="2" key="2">
    <citation type="journal article" date="2015" name="Data Brief">
        <title>Shoot transcriptome of the giant reed, Arundo donax.</title>
        <authorList>
            <person name="Barrero R.A."/>
            <person name="Guerrero F.D."/>
            <person name="Moolhuijzen P."/>
            <person name="Goolsby J.A."/>
            <person name="Tidwell J."/>
            <person name="Bellgard S.E."/>
            <person name="Bellgard M.I."/>
        </authorList>
    </citation>
    <scope>NUCLEOTIDE SEQUENCE</scope>
    <source>
        <tissue evidence="2">Shoot tissue taken approximately 20 cm above the soil surface</tissue>
    </source>
</reference>
<dbReference type="EMBL" id="GBRH01278297">
    <property type="protein sequence ID" value="JAD19598.1"/>
    <property type="molecule type" value="Transcribed_RNA"/>
</dbReference>
<organism evidence="2">
    <name type="scientific">Arundo donax</name>
    <name type="common">Giant reed</name>
    <name type="synonym">Donax arundinaceus</name>
    <dbReference type="NCBI Taxonomy" id="35708"/>
    <lineage>
        <taxon>Eukaryota</taxon>
        <taxon>Viridiplantae</taxon>
        <taxon>Streptophyta</taxon>
        <taxon>Embryophyta</taxon>
        <taxon>Tracheophyta</taxon>
        <taxon>Spermatophyta</taxon>
        <taxon>Magnoliopsida</taxon>
        <taxon>Liliopsida</taxon>
        <taxon>Poales</taxon>
        <taxon>Poaceae</taxon>
        <taxon>PACMAD clade</taxon>
        <taxon>Arundinoideae</taxon>
        <taxon>Arundineae</taxon>
        <taxon>Arundo</taxon>
    </lineage>
</organism>